<organism evidence="1 2">
    <name type="scientific">Nitrosomonas ureae</name>
    <dbReference type="NCBI Taxonomy" id="44577"/>
    <lineage>
        <taxon>Bacteria</taxon>
        <taxon>Pseudomonadati</taxon>
        <taxon>Pseudomonadota</taxon>
        <taxon>Betaproteobacteria</taxon>
        <taxon>Nitrosomonadales</taxon>
        <taxon>Nitrosomonadaceae</taxon>
        <taxon>Nitrosomonas</taxon>
    </lineage>
</organism>
<dbReference type="RefSeq" id="WP_062557964.1">
    <property type="nucleotide sequence ID" value="NZ_CP013341.1"/>
</dbReference>
<accession>A0A1H2EL56</accession>
<keyword evidence="2" id="KW-1185">Reference proteome</keyword>
<evidence type="ECO:0000313" key="2">
    <source>
        <dbReference type="Proteomes" id="UP000182882"/>
    </source>
</evidence>
<protein>
    <submittedName>
        <fullName evidence="1">Outer membrane protein TolC</fullName>
    </submittedName>
</protein>
<dbReference type="GO" id="GO:0015562">
    <property type="term" value="F:efflux transmembrane transporter activity"/>
    <property type="evidence" value="ECO:0007669"/>
    <property type="project" value="InterPro"/>
</dbReference>
<dbReference type="AlphaFoldDB" id="A0A1H2EL56"/>
<dbReference type="Proteomes" id="UP000182882">
    <property type="component" value="Unassembled WGS sequence"/>
</dbReference>
<sequence length="731" mass="83428">MGPKKGEAVIVRCLFLLALMILLSSSTLAESRTLADFFSHLDQAASILKTQADLEAQRSNLLAQEALKGLEVFGGVSGGFQKSPYAREPFGHFFDPMARIGLRYPLLGSAERQQRAIEDAAAQVRIETIRLDWSRRLAALFLEENYAAYWSAQKILTLTDNYLHLRNEGVENLLRKRQEAGLLFKSDYFEFLSAFERAQRTQVEFYNNSNQALMRLAHLTNTTVMPFTPIKPPLGKIADTLPNEVDQLDLRILQTQIDNLQNIRDTQNWQGIESDVSVTGFGGPAIPHPSPPDGMQWGYGGAVGFNFRMPLEIVSYRKNEQSRLNSQLISLRADYTRRGQELQHEFHALLSSFQQLTQQINFQRTRLEAAQELLRERYLRLQVLDGDVVEQYLQALNTYYRVAVENIEAESEHWKLHIRLRQFILLPSMPGEDSYPETDIASLSSPLQQAKKFLTNGGNVTLKQSDELITPVSTQFISGQLAVYVWNFDELITQTGLWNKKETHAINRFLVSLDAQQISLVADNPQSVHNFLHDAHHRKKKIELLLGDPSWILPEYRHHLIQIIHKLKAVSFDGLHLDIEPDQLESELAGKARLEEFIETIRQVAAISPWPIGISIHPRYLTQDSSFGLCVLCELSQIGIKEITVMYYTMNIQAIVTALKSAMQQHRTLVFSLAQSLEKELGSENSYAHKPRHHFINAMQHLQDQLQSSNFGGLIIQSWLDWEHYLHENPL</sequence>
<dbReference type="KEGG" id="nur:ATY38_02885"/>
<dbReference type="Gene3D" id="1.20.1600.10">
    <property type="entry name" value="Outer membrane efflux proteins (OEP)"/>
    <property type="match status" value="1"/>
</dbReference>
<name>A0A1H2EL56_9PROT</name>
<dbReference type="EMBL" id="FNLN01000013">
    <property type="protein sequence ID" value="SDT95794.1"/>
    <property type="molecule type" value="Genomic_DNA"/>
</dbReference>
<dbReference type="SUPFAM" id="SSF56954">
    <property type="entry name" value="Outer membrane efflux proteins (OEP)"/>
    <property type="match status" value="1"/>
</dbReference>
<evidence type="ECO:0000313" key="1">
    <source>
        <dbReference type="EMBL" id="SDT95794.1"/>
    </source>
</evidence>
<gene>
    <name evidence="1" type="ORF">SAMN05216406_11373</name>
</gene>
<proteinExistence type="predicted"/>
<reference evidence="2" key="1">
    <citation type="submission" date="2016-10" db="EMBL/GenBank/DDBJ databases">
        <authorList>
            <person name="Varghese N."/>
            <person name="Submissions S."/>
        </authorList>
    </citation>
    <scope>NUCLEOTIDE SEQUENCE [LARGE SCALE GENOMIC DNA]</scope>
    <source>
        <strain evidence="2">Nm10</strain>
    </source>
</reference>